<reference evidence="1 2" key="1">
    <citation type="submission" date="2024-08" db="EMBL/GenBank/DDBJ databases">
        <title>Gnathostoma spinigerum genome.</title>
        <authorList>
            <person name="Gonzalez-Bertolin B."/>
            <person name="Monzon S."/>
            <person name="Zaballos A."/>
            <person name="Jimenez P."/>
            <person name="Dekumyoy P."/>
            <person name="Varona S."/>
            <person name="Cuesta I."/>
            <person name="Sumanam S."/>
            <person name="Adisakwattana P."/>
            <person name="Gasser R.B."/>
            <person name="Hernandez-Gonzalez A."/>
            <person name="Young N.D."/>
            <person name="Perteguer M.J."/>
        </authorList>
    </citation>
    <scope>NUCLEOTIDE SEQUENCE [LARGE SCALE GENOMIC DNA]</scope>
    <source>
        <strain evidence="1">AL3</strain>
        <tissue evidence="1">Liver</tissue>
    </source>
</reference>
<name>A0ABD6EHB6_9BILA</name>
<comment type="caution">
    <text evidence="1">The sequence shown here is derived from an EMBL/GenBank/DDBJ whole genome shotgun (WGS) entry which is preliminary data.</text>
</comment>
<protein>
    <submittedName>
        <fullName evidence="1">Uncharacterized protein</fullName>
    </submittedName>
</protein>
<dbReference type="AlphaFoldDB" id="A0ABD6EHB6"/>
<dbReference type="EMBL" id="JBGFUD010004099">
    <property type="protein sequence ID" value="MFH4979358.1"/>
    <property type="molecule type" value="Genomic_DNA"/>
</dbReference>
<proteinExistence type="predicted"/>
<keyword evidence="2" id="KW-1185">Reference proteome</keyword>
<organism evidence="1 2">
    <name type="scientific">Gnathostoma spinigerum</name>
    <dbReference type="NCBI Taxonomy" id="75299"/>
    <lineage>
        <taxon>Eukaryota</taxon>
        <taxon>Metazoa</taxon>
        <taxon>Ecdysozoa</taxon>
        <taxon>Nematoda</taxon>
        <taxon>Chromadorea</taxon>
        <taxon>Rhabditida</taxon>
        <taxon>Spirurina</taxon>
        <taxon>Gnathostomatomorpha</taxon>
        <taxon>Gnathostomatoidea</taxon>
        <taxon>Gnathostomatidae</taxon>
        <taxon>Gnathostoma</taxon>
    </lineage>
</organism>
<evidence type="ECO:0000313" key="2">
    <source>
        <dbReference type="Proteomes" id="UP001608902"/>
    </source>
</evidence>
<accession>A0ABD6EHB6</accession>
<sequence>MINEETFSTEEQILKNCELNGKDFKAINVSVKCSQKLHIVVQKKNVHYTVASNECSKKFERECDRSRAFQTDNLSLFEQERDENRKTSKTLCYNLTTRIDHRIVPCGKFSSKFCSIDILSSDDKLNRDENWK</sequence>
<gene>
    <name evidence="1" type="ORF">AB6A40_006067</name>
</gene>
<dbReference type="Proteomes" id="UP001608902">
    <property type="component" value="Unassembled WGS sequence"/>
</dbReference>
<evidence type="ECO:0000313" key="1">
    <source>
        <dbReference type="EMBL" id="MFH4979358.1"/>
    </source>
</evidence>